<proteinExistence type="predicted"/>
<protein>
    <submittedName>
        <fullName evidence="1">Uncharacterized protein</fullName>
    </submittedName>
</protein>
<dbReference type="RefSeq" id="YP_007677210.1">
    <property type="nucleotide sequence ID" value="NC_020875.1"/>
</dbReference>
<dbReference type="EMBL" id="HQ316583">
    <property type="protein sequence ID" value="AGG54085.1"/>
    <property type="molecule type" value="Genomic_DNA"/>
</dbReference>
<name>M1T242_9CAUD</name>
<organism evidence="1 2">
    <name type="scientific">Synechococcus phage S-SSM4</name>
    <dbReference type="NCBI Taxonomy" id="536466"/>
    <lineage>
        <taxon>Viruses</taxon>
        <taxon>Duplodnaviria</taxon>
        <taxon>Heunggongvirae</taxon>
        <taxon>Uroviricota</taxon>
        <taxon>Caudoviricetes</taxon>
        <taxon>Pantevenvirales</taxon>
        <taxon>Kyanoviridae</taxon>
        <taxon>Greenvirus</taxon>
        <taxon>Greenvirus ssm4</taxon>
    </lineage>
</organism>
<gene>
    <name evidence="1" type="ORF">CYXG_00021</name>
</gene>
<dbReference type="OrthoDB" id="25774at10239"/>
<evidence type="ECO:0000313" key="1">
    <source>
        <dbReference type="EMBL" id="AGG54085.1"/>
    </source>
</evidence>
<accession>M1T242</accession>
<dbReference type="GeneID" id="15013443"/>
<reference evidence="1 2" key="1">
    <citation type="submission" date="2010-03" db="EMBL/GenBank/DDBJ databases">
        <title>The Genome Sequence of Cyanophage S-SSM4.</title>
        <authorList>
            <consortium name="The Broad Institute Genome Sequencing Platform"/>
            <person name="Henn M.R."/>
            <person name="Sullivan M.S."/>
            <person name="Osburne M.S."/>
            <person name="Levin J."/>
            <person name="Malboeuf C."/>
            <person name="Casali M."/>
            <person name="Russ C."/>
            <person name="Lennon N."/>
            <person name="Erlich R."/>
            <person name="Young S.K."/>
            <person name="Koehrsen M."/>
            <person name="Yandava C."/>
            <person name="Zeng Q."/>
            <person name="Alvarado L."/>
            <person name="Anderson S."/>
            <person name="Berlin A."/>
            <person name="Borenstein D."/>
            <person name="Chen Z."/>
            <person name="Engels R."/>
            <person name="Freedman E."/>
            <person name="Gellesch M."/>
            <person name="Goldberg J."/>
            <person name="Green L."/>
            <person name="Griggs A."/>
            <person name="Gujja S."/>
            <person name="Heiman D."/>
            <person name="Hepburn T."/>
            <person name="Howarth C."/>
            <person name="Jen D."/>
            <person name="Larson L."/>
            <person name="Lewis B."/>
            <person name="Mehta T."/>
            <person name="Park D."/>
            <person name="Pearson M."/>
            <person name="Roberts A."/>
            <person name="Ryan E."/>
            <person name="Saif S."/>
            <person name="Shea T."/>
            <person name="Shenoy N."/>
            <person name="Sisk P."/>
            <person name="Stolte C."/>
            <person name="Sykes S."/>
            <person name="Walk T."/>
            <person name="White J."/>
            <person name="Yu Q."/>
            <person name="Coleman M.L."/>
            <person name="Huang K.H."/>
            <person name="Weigele P.R."/>
            <person name="DeFrancesco A.S."/>
            <person name="Kern S.E."/>
            <person name="Thompson L.R."/>
            <person name="Fu R."/>
            <person name="Hombeck B."/>
            <person name="Chisholm S.W."/>
            <person name="Haas B."/>
            <person name="Nusbaum C."/>
            <person name="Galagan J."/>
            <person name="Birren B."/>
        </authorList>
    </citation>
    <scope>NUCLEOTIDE SEQUENCE [LARGE SCALE GENOMIC DNA]</scope>
    <source>
        <strain evidence="1 2">S-SSM4</strain>
    </source>
</reference>
<sequence>MTVIRSAMFDRNQKQLLRQAMISLICDLQRSFYADKKISEREYNEKFRQIDEITEILGIRDAYHNL</sequence>
<keyword evidence="2" id="KW-1185">Reference proteome</keyword>
<evidence type="ECO:0000313" key="2">
    <source>
        <dbReference type="Proteomes" id="UP000203282"/>
    </source>
</evidence>
<dbReference type="Proteomes" id="UP000203282">
    <property type="component" value="Segment"/>
</dbReference>
<dbReference type="KEGG" id="vg:15013443"/>